<sequence length="80" mass="9579">MGDRKRWGGGTEQREKWRNQRKNTEAGGDSQDLVSRFWFPWRFSKWIFNRSLGKYFEKSAHAAKYGFDNISRNAVKTKFK</sequence>
<protein>
    <submittedName>
        <fullName evidence="2">Uncharacterized protein</fullName>
    </submittedName>
</protein>
<feature type="region of interest" description="Disordered" evidence="1">
    <location>
        <begin position="1"/>
        <end position="29"/>
    </location>
</feature>
<gene>
    <name evidence="2" type="ORF">TNCT_101111</name>
</gene>
<evidence type="ECO:0000313" key="2">
    <source>
        <dbReference type="EMBL" id="GFQ95706.1"/>
    </source>
</evidence>
<comment type="caution">
    <text evidence="2">The sequence shown here is derived from an EMBL/GenBank/DDBJ whole genome shotgun (WGS) entry which is preliminary data.</text>
</comment>
<dbReference type="AlphaFoldDB" id="A0A8X6L4Z6"/>
<reference evidence="2" key="1">
    <citation type="submission" date="2020-07" db="EMBL/GenBank/DDBJ databases">
        <title>Multicomponent nature underlies the extraordinary mechanical properties of spider dragline silk.</title>
        <authorList>
            <person name="Kono N."/>
            <person name="Nakamura H."/>
            <person name="Mori M."/>
            <person name="Yoshida Y."/>
            <person name="Ohtoshi R."/>
            <person name="Malay A.D."/>
            <person name="Moran D.A.P."/>
            <person name="Tomita M."/>
            <person name="Numata K."/>
            <person name="Arakawa K."/>
        </authorList>
    </citation>
    <scope>NUCLEOTIDE SEQUENCE</scope>
</reference>
<organism evidence="2 3">
    <name type="scientific">Trichonephila clavata</name>
    <name type="common">Joro spider</name>
    <name type="synonym">Nephila clavata</name>
    <dbReference type="NCBI Taxonomy" id="2740835"/>
    <lineage>
        <taxon>Eukaryota</taxon>
        <taxon>Metazoa</taxon>
        <taxon>Ecdysozoa</taxon>
        <taxon>Arthropoda</taxon>
        <taxon>Chelicerata</taxon>
        <taxon>Arachnida</taxon>
        <taxon>Araneae</taxon>
        <taxon>Araneomorphae</taxon>
        <taxon>Entelegynae</taxon>
        <taxon>Araneoidea</taxon>
        <taxon>Nephilidae</taxon>
        <taxon>Trichonephila</taxon>
    </lineage>
</organism>
<dbReference type="Proteomes" id="UP000887116">
    <property type="component" value="Unassembled WGS sequence"/>
</dbReference>
<evidence type="ECO:0000313" key="3">
    <source>
        <dbReference type="Proteomes" id="UP000887116"/>
    </source>
</evidence>
<proteinExistence type="predicted"/>
<accession>A0A8X6L4Z6</accession>
<feature type="compositionally biased region" description="Basic and acidic residues" evidence="1">
    <location>
        <begin position="1"/>
        <end position="24"/>
    </location>
</feature>
<name>A0A8X6L4Z6_TRICU</name>
<evidence type="ECO:0000256" key="1">
    <source>
        <dbReference type="SAM" id="MobiDB-lite"/>
    </source>
</evidence>
<dbReference type="EMBL" id="BMAO01004602">
    <property type="protein sequence ID" value="GFQ95706.1"/>
    <property type="molecule type" value="Genomic_DNA"/>
</dbReference>
<keyword evidence="3" id="KW-1185">Reference proteome</keyword>